<dbReference type="InterPro" id="IPR016187">
    <property type="entry name" value="CTDL_fold"/>
</dbReference>
<dbReference type="RefSeq" id="XP_067181405.1">
    <property type="nucleotide sequence ID" value="XM_067324798.1"/>
</dbReference>
<evidence type="ECO:0000313" key="5">
    <source>
        <dbReference type="Proteomes" id="UP000673552"/>
    </source>
</evidence>
<protein>
    <recommendedName>
        <fullName evidence="6">C-type lectin domain-containing protein</fullName>
    </recommendedName>
</protein>
<feature type="compositionally biased region" description="Polar residues" evidence="1">
    <location>
        <begin position="220"/>
        <end position="242"/>
    </location>
</feature>
<feature type="signal peptide" evidence="3">
    <location>
        <begin position="1"/>
        <end position="33"/>
    </location>
</feature>
<accession>A0A836HTS5</accession>
<comment type="caution">
    <text evidence="4">The sequence shown here is derived from an EMBL/GenBank/DDBJ whole genome shotgun (WGS) entry which is preliminary data.</text>
</comment>
<gene>
    <name evidence="4" type="ORF">LSCM1_07428</name>
</gene>
<organism evidence="4 5">
    <name type="scientific">Leishmania martiniquensis</name>
    <dbReference type="NCBI Taxonomy" id="1580590"/>
    <lineage>
        <taxon>Eukaryota</taxon>
        <taxon>Discoba</taxon>
        <taxon>Euglenozoa</taxon>
        <taxon>Kinetoplastea</taxon>
        <taxon>Metakinetoplastina</taxon>
        <taxon>Trypanosomatida</taxon>
        <taxon>Trypanosomatidae</taxon>
        <taxon>Leishmaniinae</taxon>
        <taxon>Leishmania</taxon>
    </lineage>
</organism>
<evidence type="ECO:0000256" key="3">
    <source>
        <dbReference type="SAM" id="SignalP"/>
    </source>
</evidence>
<keyword evidence="2" id="KW-0812">Transmembrane</keyword>
<dbReference type="OrthoDB" id="267053at2759"/>
<evidence type="ECO:0000313" key="4">
    <source>
        <dbReference type="EMBL" id="KAG5487473.1"/>
    </source>
</evidence>
<evidence type="ECO:0008006" key="6">
    <source>
        <dbReference type="Google" id="ProtNLM"/>
    </source>
</evidence>
<keyword evidence="2" id="KW-0472">Membrane</keyword>
<dbReference type="Proteomes" id="UP000673552">
    <property type="component" value="Unassembled WGS sequence"/>
</dbReference>
<keyword evidence="3" id="KW-0732">Signal</keyword>
<dbReference type="SMR" id="A0A836HTS5"/>
<sequence length="255" mass="27239">MRPQPLRRSGSLPSTMAALASFVICLASSIASAGVFLAPSDSKVPFSGFDQLQALCTAVQAGSTPVSVYTDAMTSIVENLMREKKVAEAYVSAYLNADRQWLWFVYEGSQATTMLVDSRRWASGNPTGPHTTYRYAAYSTTDGGLISSAGYDTYPVVCSSEKKVEDSPPKRFPWWGTLIVVLAVVVALVGGIVGCCCWRKKRRSNTEDEDSECSFRNDSFDNGGSAGTSSRKSDGSASSFAGESQRDGSPPGVVA</sequence>
<proteinExistence type="predicted"/>
<dbReference type="SUPFAM" id="SSF56436">
    <property type="entry name" value="C-type lectin-like"/>
    <property type="match status" value="1"/>
</dbReference>
<dbReference type="KEGG" id="lmat:92517310"/>
<dbReference type="GeneID" id="92517310"/>
<dbReference type="AlphaFoldDB" id="A0A836HTS5"/>
<feature type="chain" id="PRO_5032702749" description="C-type lectin domain-containing protein" evidence="3">
    <location>
        <begin position="34"/>
        <end position="255"/>
    </location>
</feature>
<evidence type="ECO:0000256" key="1">
    <source>
        <dbReference type="SAM" id="MobiDB-lite"/>
    </source>
</evidence>
<feature type="transmembrane region" description="Helical" evidence="2">
    <location>
        <begin position="172"/>
        <end position="198"/>
    </location>
</feature>
<name>A0A836HTS5_9TRYP</name>
<reference evidence="5" key="1">
    <citation type="journal article" date="2021" name="Microbiol. Resour. Announc.">
        <title>LGAAP: Leishmaniinae Genome Assembly and Annotation Pipeline.</title>
        <authorList>
            <person name="Almutairi H."/>
            <person name="Urbaniak M.D."/>
            <person name="Bates M.D."/>
            <person name="Jariyapan N."/>
            <person name="Kwakye-Nuako G."/>
            <person name="Thomaz-Soccol V."/>
            <person name="Al-Salem W.S."/>
            <person name="Dillon R.J."/>
            <person name="Bates P.A."/>
            <person name="Gatherer D."/>
        </authorList>
    </citation>
    <scope>NUCLEOTIDE SEQUENCE [LARGE SCALE GENOMIC DNA]</scope>
</reference>
<reference evidence="5" key="2">
    <citation type="journal article" date="2021" name="Sci. Data">
        <title>Chromosome-scale genome sequencing, assembly and annotation of six genomes from subfamily Leishmaniinae.</title>
        <authorList>
            <person name="Almutairi H."/>
            <person name="Urbaniak M.D."/>
            <person name="Bates M.D."/>
            <person name="Jariyapan N."/>
            <person name="Kwakye-Nuako G."/>
            <person name="Thomaz Soccol V."/>
            <person name="Al-Salem W.S."/>
            <person name="Dillon R.J."/>
            <person name="Bates P.A."/>
            <person name="Gatherer D."/>
        </authorList>
    </citation>
    <scope>NUCLEOTIDE SEQUENCE [LARGE SCALE GENOMIC DNA]</scope>
</reference>
<keyword evidence="2" id="KW-1133">Transmembrane helix</keyword>
<feature type="region of interest" description="Disordered" evidence="1">
    <location>
        <begin position="208"/>
        <end position="255"/>
    </location>
</feature>
<keyword evidence="5" id="KW-1185">Reference proteome</keyword>
<evidence type="ECO:0000256" key="2">
    <source>
        <dbReference type="SAM" id="Phobius"/>
    </source>
</evidence>
<dbReference type="EMBL" id="JAFEUZ010000004">
    <property type="protein sequence ID" value="KAG5487473.1"/>
    <property type="molecule type" value="Genomic_DNA"/>
</dbReference>